<evidence type="ECO:0000313" key="2">
    <source>
        <dbReference type="EMBL" id="KAI0513946.1"/>
    </source>
</evidence>
<evidence type="ECO:0000313" key="3">
    <source>
        <dbReference type="Proteomes" id="UP000829196"/>
    </source>
</evidence>
<keyword evidence="3" id="KW-1185">Reference proteome</keyword>
<evidence type="ECO:0000256" key="1">
    <source>
        <dbReference type="SAM" id="MobiDB-lite"/>
    </source>
</evidence>
<protein>
    <submittedName>
        <fullName evidence="2">Uncharacterized protein</fullName>
    </submittedName>
</protein>
<accession>A0A8T3BP43</accession>
<organism evidence="2 3">
    <name type="scientific">Dendrobium nobile</name>
    <name type="common">Orchid</name>
    <dbReference type="NCBI Taxonomy" id="94219"/>
    <lineage>
        <taxon>Eukaryota</taxon>
        <taxon>Viridiplantae</taxon>
        <taxon>Streptophyta</taxon>
        <taxon>Embryophyta</taxon>
        <taxon>Tracheophyta</taxon>
        <taxon>Spermatophyta</taxon>
        <taxon>Magnoliopsida</taxon>
        <taxon>Liliopsida</taxon>
        <taxon>Asparagales</taxon>
        <taxon>Orchidaceae</taxon>
        <taxon>Epidendroideae</taxon>
        <taxon>Malaxideae</taxon>
        <taxon>Dendrobiinae</taxon>
        <taxon>Dendrobium</taxon>
    </lineage>
</organism>
<proteinExistence type="predicted"/>
<sequence length="73" mass="7819">MRRYSTRVIGNCVGDGGGGGADDGALPSHNRRTPDHPPYSEVSPSISFNLTYCISFSIFSISADEGSLLRQIN</sequence>
<dbReference type="Proteomes" id="UP000829196">
    <property type="component" value="Unassembled WGS sequence"/>
</dbReference>
<dbReference type="AlphaFoldDB" id="A0A8T3BP43"/>
<feature type="compositionally biased region" description="Gly residues" evidence="1">
    <location>
        <begin position="13"/>
        <end position="22"/>
    </location>
</feature>
<comment type="caution">
    <text evidence="2">The sequence shown here is derived from an EMBL/GenBank/DDBJ whole genome shotgun (WGS) entry which is preliminary data.</text>
</comment>
<feature type="region of interest" description="Disordered" evidence="1">
    <location>
        <begin position="12"/>
        <end position="44"/>
    </location>
</feature>
<gene>
    <name evidence="2" type="ORF">KFK09_009978</name>
</gene>
<dbReference type="EMBL" id="JAGYWB010000008">
    <property type="protein sequence ID" value="KAI0513946.1"/>
    <property type="molecule type" value="Genomic_DNA"/>
</dbReference>
<reference evidence="2" key="1">
    <citation type="journal article" date="2022" name="Front. Genet.">
        <title>Chromosome-Scale Assembly of the Dendrobium nobile Genome Provides Insights Into the Molecular Mechanism of the Biosynthesis of the Medicinal Active Ingredient of Dendrobium.</title>
        <authorList>
            <person name="Xu Q."/>
            <person name="Niu S.-C."/>
            <person name="Li K.-L."/>
            <person name="Zheng P.-J."/>
            <person name="Zhang X.-J."/>
            <person name="Jia Y."/>
            <person name="Liu Y."/>
            <person name="Niu Y.-X."/>
            <person name="Yu L.-H."/>
            <person name="Chen D.-F."/>
            <person name="Zhang G.-Q."/>
        </authorList>
    </citation>
    <scope>NUCLEOTIDE SEQUENCE</scope>
    <source>
        <tissue evidence="2">Leaf</tissue>
    </source>
</reference>
<name>A0A8T3BP43_DENNO</name>